<name>A0ABV0APB1_9ACTN</name>
<organism evidence="1 2">
    <name type="scientific">Microbispora maris</name>
    <dbReference type="NCBI Taxonomy" id="3144104"/>
    <lineage>
        <taxon>Bacteria</taxon>
        <taxon>Bacillati</taxon>
        <taxon>Actinomycetota</taxon>
        <taxon>Actinomycetes</taxon>
        <taxon>Streptosporangiales</taxon>
        <taxon>Streptosporangiaceae</taxon>
        <taxon>Microbispora</taxon>
    </lineage>
</organism>
<proteinExistence type="predicted"/>
<evidence type="ECO:0000313" key="1">
    <source>
        <dbReference type="EMBL" id="MEN3536406.1"/>
    </source>
</evidence>
<dbReference type="RefSeq" id="WP_346226395.1">
    <property type="nucleotide sequence ID" value="NZ_JBDJAW010000010.1"/>
</dbReference>
<gene>
    <name evidence="1" type="ORF">AAH991_14925</name>
</gene>
<comment type="caution">
    <text evidence="1">The sequence shown here is derived from an EMBL/GenBank/DDBJ whole genome shotgun (WGS) entry which is preliminary data.</text>
</comment>
<protein>
    <submittedName>
        <fullName evidence="1">TIGR04500 family putative peptide maturation system protein</fullName>
    </submittedName>
</protein>
<evidence type="ECO:0000313" key="2">
    <source>
        <dbReference type="Proteomes" id="UP001447516"/>
    </source>
</evidence>
<dbReference type="Proteomes" id="UP001447516">
    <property type="component" value="Unassembled WGS sequence"/>
</dbReference>
<reference evidence="1 2" key="1">
    <citation type="submission" date="2024-05" db="EMBL/GenBank/DDBJ databases">
        <title>Microbispora sp.ZYX-F-249.</title>
        <authorList>
            <person name="Xie H."/>
        </authorList>
    </citation>
    <scope>NUCLEOTIDE SEQUENCE [LARGE SCALE GENOMIC DNA]</scope>
    <source>
        <strain evidence="1 2">ZYX-F-249</strain>
    </source>
</reference>
<dbReference type="NCBIfam" id="TIGR04500">
    <property type="entry name" value="PpiC_rel_mature"/>
    <property type="match status" value="1"/>
</dbReference>
<accession>A0ABV0APB1</accession>
<dbReference type="InterPro" id="IPR030985">
    <property type="entry name" value="PpiC-rel_mature"/>
</dbReference>
<sequence length="350" mass="38393">MRTDPETTAFRPGPAFAADLADAVTLLRGLPPARDRVADAHRRVRDWAARRPWLHADLVVDQPPGTTRAGYDLLLAHPEGGTVALSAEVDDGVPWLVDHSTHWAAGKVLSVDGHELPVATALFTLRALGARDPRLHERLVDHCVLLGEIEGDPEPLTAAEKQRAADGFRLRRGLTTRTRTLEWLAETGMSEEAFRNHVETQARIARVRERFAGEPARRHLAEHPEHFTVRRAAWVTGPRPEPLRALLHGPAAEFANRVTTALLPPGDAAGLRLEAAATLTPRLPEPLRDVPAGAAAGPVPHDGGYLAGVVYEVVPPDPEAPEVLDAARDAAFQAWLDERRRTAEIRWFWL</sequence>
<dbReference type="EMBL" id="JBDJAW010000010">
    <property type="protein sequence ID" value="MEN3536406.1"/>
    <property type="molecule type" value="Genomic_DNA"/>
</dbReference>
<keyword evidence="2" id="KW-1185">Reference proteome</keyword>